<proteinExistence type="predicted"/>
<dbReference type="STRING" id="1123323.SAMN05216245_101386"/>
<reference evidence="1 2" key="1">
    <citation type="submission" date="2016-10" db="EMBL/GenBank/DDBJ databases">
        <authorList>
            <person name="de Groot N.N."/>
        </authorList>
    </citation>
    <scope>NUCLEOTIDE SEQUENCE [LARGE SCALE GENOMIC DNA]</scope>
    <source>
        <strain evidence="1 2">DSM 9236</strain>
    </source>
</reference>
<dbReference type="RefSeq" id="WP_093912558.1">
    <property type="nucleotide sequence ID" value="NZ_FONL01000001.1"/>
</dbReference>
<protein>
    <submittedName>
        <fullName evidence="1">Uncharacterized protein</fullName>
    </submittedName>
</protein>
<sequence length="106" mass="11658">MAHPKFELPDDPHAKARYASAKLHAEAAKKAGKSSEEIHAVFKKVMSFNPATDLEKVPKDEAHKKYRSALLHAIKAKEAGKSDAEIHEVFEKVLKSTGSGHCKAKQ</sequence>
<gene>
    <name evidence="1" type="ORF">SAMN05216245_101386</name>
</gene>
<dbReference type="AlphaFoldDB" id="A0A1I1XR84"/>
<dbReference type="Proteomes" id="UP000198896">
    <property type="component" value="Unassembled WGS sequence"/>
</dbReference>
<evidence type="ECO:0000313" key="1">
    <source>
        <dbReference type="EMBL" id="SFE09862.1"/>
    </source>
</evidence>
<accession>A0A1I1XR84</accession>
<organism evidence="1 2">
    <name type="scientific">Succiniclasticum ruminis DSM 9236</name>
    <dbReference type="NCBI Taxonomy" id="1123323"/>
    <lineage>
        <taxon>Bacteria</taxon>
        <taxon>Bacillati</taxon>
        <taxon>Bacillota</taxon>
        <taxon>Negativicutes</taxon>
        <taxon>Acidaminococcales</taxon>
        <taxon>Acidaminococcaceae</taxon>
        <taxon>Succiniclasticum</taxon>
    </lineage>
</organism>
<dbReference type="OrthoDB" id="1629730at2"/>
<keyword evidence="2" id="KW-1185">Reference proteome</keyword>
<dbReference type="EMBL" id="FONL01000001">
    <property type="protein sequence ID" value="SFE09862.1"/>
    <property type="molecule type" value="Genomic_DNA"/>
</dbReference>
<evidence type="ECO:0000313" key="2">
    <source>
        <dbReference type="Proteomes" id="UP000198896"/>
    </source>
</evidence>
<name>A0A1I1XR84_9FIRM</name>